<dbReference type="AlphaFoldDB" id="A0AAN8X6T6"/>
<feature type="compositionally biased region" description="Basic and acidic residues" evidence="8">
    <location>
        <begin position="62"/>
        <end position="78"/>
    </location>
</feature>
<feature type="compositionally biased region" description="Basic and acidic residues" evidence="8">
    <location>
        <begin position="110"/>
        <end position="127"/>
    </location>
</feature>
<evidence type="ECO:0000256" key="2">
    <source>
        <dbReference type="ARBA" id="ARBA00022723"/>
    </source>
</evidence>
<dbReference type="InterPro" id="IPR050888">
    <property type="entry name" value="ZnF_C2H2-type_TF"/>
</dbReference>
<keyword evidence="5" id="KW-0862">Zinc</keyword>
<dbReference type="GO" id="GO:0008270">
    <property type="term" value="F:zinc ion binding"/>
    <property type="evidence" value="ECO:0007669"/>
    <property type="project" value="UniProtKB-KW"/>
</dbReference>
<evidence type="ECO:0000313" key="10">
    <source>
        <dbReference type="EMBL" id="KAK7077321.1"/>
    </source>
</evidence>
<evidence type="ECO:0000313" key="11">
    <source>
        <dbReference type="Proteomes" id="UP001381693"/>
    </source>
</evidence>
<sequence>MAHQHEDTSNIKVHDEDDISSSSTVGSGSCKVQESMVRFPVVNPTKTIPDVVFENDAMQPCKNEKHGKTKQNEKKEDYSYEGQASEIKAVYYVPSVSPLNKRTESSIVKLPEKGGDSKSVPDQEAKMQKKSPALPNICQVAESLQKDNEDSDSEVEIKDGSNVRITGNSLRKTICISESTLEDSFSKSNSSVTNGQSKEKPPDGSQSSDIDINTISQTDDLVKRTSSIVYRTKASPYNTRFARKKVETVSSIRAASGMTEKTDFMSVEYENTANYNTSPSKSETSILEEIESSSGVCFLCRMNFSNNMGVALNIKKPLPLSKTDFTTLLEHFGICCPVNEKANLDYIHICNICHTLVLDGDASYRQILSVASEMREHWPARASKWDPTFTIRLSNVAVNASDGKVSSVKSNLDYESQDLRISLPERQERPKRRVGRPPKLSYKIKTEKDENWKPSLVINEQGIHPRKRGRPPKTIRKEIIGKRKRGRPRKILINQNLSDCEDFICGLCGKSFEEENEWSNHFKSLHKMMGRWVKYSLQKKLKKVILHHIQQSFHLKKFPVTICPVCTVKFFERNEYIQHLRNFHNIIVDEDFITALHDFSTGCYNADDVSASETEREDDANSETDINIKKEVTSSDVPEKVYRCKVCNLSANSEKELKEHTDTSHFSLVVIANDSSREVVLPENRESNEEEKAAFEISNSSEAGNEKVKDSELKCSDCKEVFENRLKHLEHMLIFHGALEENQEKGMVRYECEVCERRIYGLAALRVHMSKVHYKTQSEFKYICNLCIYKSRSKSQLGKHMKSKHDVEITPSVQCETCGKMYGRNYILKHIATMHSTQPRNFQCNFCDMKFYDLAGLKFHIYHEHANKVWKCSKCPLEFKKYHQLRQHRIFLHSTQVHTCPDCCKTFKRKGDLTEHIKRLHSQRVVLLCPRCPKQYVNRFKLRNHLMKHHDVPWEDTLAWNYARHQRANNCRRTEGGILELNKDQPQSENKPGILDDAYTNIVRCPVQESEQFENAFGEHESHDMLNRDKEEHEYHAQYIQHGKQNVLSAIKKEEPEEEEYIEIMEATDAFAKDGSWKENTVSQYMMLKCSFQWHIHEDAVAGFYNIAFFEKQFLENLYTVPPLATRLFQASGWA</sequence>
<dbReference type="EMBL" id="JAXCGZ010009438">
    <property type="protein sequence ID" value="KAK7077321.1"/>
    <property type="molecule type" value="Genomic_DNA"/>
</dbReference>
<dbReference type="PANTHER" id="PTHR24406">
    <property type="entry name" value="TRANSCRIPTIONAL REPRESSOR CTCFL-RELATED"/>
    <property type="match status" value="1"/>
</dbReference>
<feature type="domain" description="C2H2-type" evidence="9">
    <location>
        <begin position="870"/>
        <end position="898"/>
    </location>
</feature>
<evidence type="ECO:0000256" key="4">
    <source>
        <dbReference type="ARBA" id="ARBA00022771"/>
    </source>
</evidence>
<feature type="region of interest" description="Disordered" evidence="8">
    <location>
        <begin position="55"/>
        <end position="79"/>
    </location>
</feature>
<reference evidence="10 11" key="1">
    <citation type="submission" date="2023-11" db="EMBL/GenBank/DDBJ databases">
        <title>Halocaridina rubra genome assembly.</title>
        <authorList>
            <person name="Smith C."/>
        </authorList>
    </citation>
    <scope>NUCLEOTIDE SEQUENCE [LARGE SCALE GENOMIC DNA]</scope>
    <source>
        <strain evidence="10">EP-1</strain>
        <tissue evidence="10">Whole</tissue>
    </source>
</reference>
<evidence type="ECO:0000256" key="8">
    <source>
        <dbReference type="SAM" id="MobiDB-lite"/>
    </source>
</evidence>
<evidence type="ECO:0000256" key="5">
    <source>
        <dbReference type="ARBA" id="ARBA00022833"/>
    </source>
</evidence>
<dbReference type="SMART" id="SM00355">
    <property type="entry name" value="ZnF_C2H2"/>
    <property type="match status" value="11"/>
</dbReference>
<evidence type="ECO:0000256" key="7">
    <source>
        <dbReference type="PROSITE-ProRule" id="PRU00042"/>
    </source>
</evidence>
<evidence type="ECO:0000259" key="9">
    <source>
        <dbReference type="PROSITE" id="PS50157"/>
    </source>
</evidence>
<protein>
    <recommendedName>
        <fullName evidence="9">C2H2-type domain-containing protein</fullName>
    </recommendedName>
</protein>
<comment type="caution">
    <text evidence="10">The sequence shown here is derived from an EMBL/GenBank/DDBJ whole genome shotgun (WGS) entry which is preliminary data.</text>
</comment>
<dbReference type="PRINTS" id="PR00929">
    <property type="entry name" value="ATHOOK"/>
</dbReference>
<feature type="domain" description="C2H2-type" evidence="9">
    <location>
        <begin position="503"/>
        <end position="526"/>
    </location>
</feature>
<feature type="compositionally biased region" description="Low complexity" evidence="8">
    <location>
        <begin position="20"/>
        <end position="29"/>
    </location>
</feature>
<keyword evidence="6" id="KW-0539">Nucleus</keyword>
<dbReference type="Gene3D" id="3.30.160.60">
    <property type="entry name" value="Classic Zinc Finger"/>
    <property type="match status" value="4"/>
</dbReference>
<feature type="region of interest" description="Disordered" evidence="8">
    <location>
        <begin position="110"/>
        <end position="132"/>
    </location>
</feature>
<dbReference type="SMART" id="SM00384">
    <property type="entry name" value="AT_hook"/>
    <property type="match status" value="3"/>
</dbReference>
<gene>
    <name evidence="10" type="ORF">SK128_019754</name>
</gene>
<dbReference type="PROSITE" id="PS50157">
    <property type="entry name" value="ZINC_FINGER_C2H2_2"/>
    <property type="match status" value="4"/>
</dbReference>
<feature type="region of interest" description="Disordered" evidence="8">
    <location>
        <begin position="185"/>
        <end position="211"/>
    </location>
</feature>
<dbReference type="GO" id="GO:0005634">
    <property type="term" value="C:nucleus"/>
    <property type="evidence" value="ECO:0007669"/>
    <property type="project" value="UniProtKB-SubCell"/>
</dbReference>
<dbReference type="Pfam" id="PF00096">
    <property type="entry name" value="zf-C2H2"/>
    <property type="match status" value="1"/>
</dbReference>
<keyword evidence="4 7" id="KW-0863">Zinc-finger</keyword>
<feature type="region of interest" description="Disordered" evidence="8">
    <location>
        <begin position="1"/>
        <end position="34"/>
    </location>
</feature>
<evidence type="ECO:0000256" key="1">
    <source>
        <dbReference type="ARBA" id="ARBA00004123"/>
    </source>
</evidence>
<organism evidence="10 11">
    <name type="scientific">Halocaridina rubra</name>
    <name type="common">Hawaiian red shrimp</name>
    <dbReference type="NCBI Taxonomy" id="373956"/>
    <lineage>
        <taxon>Eukaryota</taxon>
        <taxon>Metazoa</taxon>
        <taxon>Ecdysozoa</taxon>
        <taxon>Arthropoda</taxon>
        <taxon>Crustacea</taxon>
        <taxon>Multicrustacea</taxon>
        <taxon>Malacostraca</taxon>
        <taxon>Eumalacostraca</taxon>
        <taxon>Eucarida</taxon>
        <taxon>Decapoda</taxon>
        <taxon>Pleocyemata</taxon>
        <taxon>Caridea</taxon>
        <taxon>Atyoidea</taxon>
        <taxon>Atyidae</taxon>
        <taxon>Halocaridina</taxon>
    </lineage>
</organism>
<dbReference type="PROSITE" id="PS00028">
    <property type="entry name" value="ZINC_FINGER_C2H2_1"/>
    <property type="match status" value="6"/>
</dbReference>
<comment type="subcellular location">
    <subcellularLocation>
        <location evidence="1">Nucleus</location>
    </subcellularLocation>
</comment>
<feature type="compositionally biased region" description="Polar residues" evidence="8">
    <location>
        <begin position="185"/>
        <end position="196"/>
    </location>
</feature>
<feature type="compositionally biased region" description="Basic and acidic residues" evidence="8">
    <location>
        <begin position="1"/>
        <end position="15"/>
    </location>
</feature>
<feature type="region of interest" description="Disordered" evidence="8">
    <location>
        <begin position="682"/>
        <end position="703"/>
    </location>
</feature>
<keyword evidence="11" id="KW-1185">Reference proteome</keyword>
<keyword evidence="2" id="KW-0479">Metal-binding</keyword>
<dbReference type="InterPro" id="IPR036236">
    <property type="entry name" value="Znf_C2H2_sf"/>
</dbReference>
<feature type="domain" description="C2H2-type" evidence="9">
    <location>
        <begin position="750"/>
        <end position="778"/>
    </location>
</feature>
<feature type="compositionally biased region" description="Basic and acidic residues" evidence="8">
    <location>
        <begin position="683"/>
        <end position="694"/>
    </location>
</feature>
<evidence type="ECO:0000256" key="6">
    <source>
        <dbReference type="ARBA" id="ARBA00023242"/>
    </source>
</evidence>
<accession>A0AAN8X6T6</accession>
<dbReference type="SUPFAM" id="SSF57667">
    <property type="entry name" value="beta-beta-alpha zinc fingers"/>
    <property type="match status" value="2"/>
</dbReference>
<dbReference type="GO" id="GO:0003677">
    <property type="term" value="F:DNA binding"/>
    <property type="evidence" value="ECO:0007669"/>
    <property type="project" value="InterPro"/>
</dbReference>
<proteinExistence type="predicted"/>
<dbReference type="InterPro" id="IPR017956">
    <property type="entry name" value="AT_hook_DNA-bd_motif"/>
</dbReference>
<keyword evidence="3" id="KW-0677">Repeat</keyword>
<feature type="domain" description="C2H2-type" evidence="9">
    <location>
        <begin position="898"/>
        <end position="922"/>
    </location>
</feature>
<dbReference type="Proteomes" id="UP001381693">
    <property type="component" value="Unassembled WGS sequence"/>
</dbReference>
<dbReference type="InterPro" id="IPR013087">
    <property type="entry name" value="Znf_C2H2_type"/>
</dbReference>
<name>A0AAN8X6T6_HALRR</name>
<evidence type="ECO:0000256" key="3">
    <source>
        <dbReference type="ARBA" id="ARBA00022737"/>
    </source>
</evidence>